<feature type="chain" id="PRO_5007801246" description="SnoaL-like domain-containing protein" evidence="1">
    <location>
        <begin position="31"/>
        <end position="367"/>
    </location>
</feature>
<evidence type="ECO:0008006" key="4">
    <source>
        <dbReference type="Google" id="ProtNLM"/>
    </source>
</evidence>
<dbReference type="Pfam" id="PF07366">
    <property type="entry name" value="SnoaL"/>
    <property type="match status" value="2"/>
</dbReference>
<organism evidence="2 3">
    <name type="scientific">Colletotrichum nymphaeae SA-01</name>
    <dbReference type="NCBI Taxonomy" id="1460502"/>
    <lineage>
        <taxon>Eukaryota</taxon>
        <taxon>Fungi</taxon>
        <taxon>Dikarya</taxon>
        <taxon>Ascomycota</taxon>
        <taxon>Pezizomycotina</taxon>
        <taxon>Sordariomycetes</taxon>
        <taxon>Hypocreomycetidae</taxon>
        <taxon>Glomerellales</taxon>
        <taxon>Glomerellaceae</taxon>
        <taxon>Colletotrichum</taxon>
        <taxon>Colletotrichum acutatum species complex</taxon>
    </lineage>
</organism>
<gene>
    <name evidence="2" type="ORF">CNYM01_14149</name>
</gene>
<reference evidence="2 3" key="1">
    <citation type="submission" date="2014-02" db="EMBL/GenBank/DDBJ databases">
        <title>The genome sequence of Colletotrichum nymphaeae SA-01.</title>
        <authorList>
            <person name="Baroncelli R."/>
            <person name="Thon M.R."/>
        </authorList>
    </citation>
    <scope>NUCLEOTIDE SEQUENCE [LARGE SCALE GENOMIC DNA]</scope>
    <source>
        <strain evidence="2 3">SA-01</strain>
    </source>
</reference>
<dbReference type="GO" id="GO:0030638">
    <property type="term" value="P:polyketide metabolic process"/>
    <property type="evidence" value="ECO:0007669"/>
    <property type="project" value="InterPro"/>
</dbReference>
<evidence type="ECO:0000313" key="3">
    <source>
        <dbReference type="Proteomes" id="UP000070054"/>
    </source>
</evidence>
<feature type="signal peptide" evidence="1">
    <location>
        <begin position="1"/>
        <end position="30"/>
    </location>
</feature>
<proteinExistence type="predicted"/>
<sequence length="367" mass="40488">MNIEKQPDAPFIMNFLTTALLLTMSHKTSACGGLVPVHVQRAAAASGSHILRRDTPPLESPTNQDNITHWTVDQNTRQMQLSDDAFNARDLARFNHDENVKVYQGTAIRNLTEHLQDIVVVYSNTDLTLHNHDYKILFGEGDWTVAVETITGIQNGPLTSLDGTYLPPTNKPVQYDLMTIARWSNGWMVEEYLWSDNPLIYRQLGVLGNRPAENLPDLELNLASPLSTVDDALNDGNFTLEGLKLSPKAEIFGLSDQPLSPQGYIDWLNNMKTAFPDLRLENQPYRQIVGQGDWTASAAFLSGTHKGELVLPEYISGKPISGPLGEVLTCCITRLLGGRKAQLLVSESTGTSLAWLLDSGGEILGSY</sequence>
<keyword evidence="3" id="KW-1185">Reference proteome</keyword>
<evidence type="ECO:0000313" key="2">
    <source>
        <dbReference type="EMBL" id="KXH26978.1"/>
    </source>
</evidence>
<dbReference type="InterPro" id="IPR032710">
    <property type="entry name" value="NTF2-like_dom_sf"/>
</dbReference>
<keyword evidence="1" id="KW-0732">Signal</keyword>
<dbReference type="AlphaFoldDB" id="A0A135RTV8"/>
<protein>
    <recommendedName>
        <fullName evidence="4">SnoaL-like domain-containing protein</fullName>
    </recommendedName>
</protein>
<accession>A0A135RTV8</accession>
<dbReference type="SUPFAM" id="SSF54427">
    <property type="entry name" value="NTF2-like"/>
    <property type="match status" value="2"/>
</dbReference>
<dbReference type="Gene3D" id="3.10.450.50">
    <property type="match status" value="2"/>
</dbReference>
<comment type="caution">
    <text evidence="2">The sequence shown here is derived from an EMBL/GenBank/DDBJ whole genome shotgun (WGS) entry which is preliminary data.</text>
</comment>
<name>A0A135RTV8_9PEZI</name>
<evidence type="ECO:0000256" key="1">
    <source>
        <dbReference type="SAM" id="SignalP"/>
    </source>
</evidence>
<dbReference type="InterPro" id="IPR009959">
    <property type="entry name" value="Cyclase_SnoaL-like"/>
</dbReference>
<dbReference type="OrthoDB" id="5398185at2759"/>
<dbReference type="EMBL" id="JEMN01001801">
    <property type="protein sequence ID" value="KXH26978.1"/>
    <property type="molecule type" value="Genomic_DNA"/>
</dbReference>
<dbReference type="Proteomes" id="UP000070054">
    <property type="component" value="Unassembled WGS sequence"/>
</dbReference>